<evidence type="ECO:0008006" key="4">
    <source>
        <dbReference type="Google" id="ProtNLM"/>
    </source>
</evidence>
<feature type="signal peptide" evidence="1">
    <location>
        <begin position="1"/>
        <end position="19"/>
    </location>
</feature>
<keyword evidence="3" id="KW-1185">Reference proteome</keyword>
<accession>A0ABR9MF70</accession>
<keyword evidence="1" id="KW-0732">Signal</keyword>
<name>A0ABR9MF70_9ACTN</name>
<dbReference type="Proteomes" id="UP000633509">
    <property type="component" value="Unassembled WGS sequence"/>
</dbReference>
<gene>
    <name evidence="2" type="ORF">H4W80_009822</name>
</gene>
<evidence type="ECO:0000256" key="1">
    <source>
        <dbReference type="SAM" id="SignalP"/>
    </source>
</evidence>
<reference evidence="2 3" key="1">
    <citation type="submission" date="2020-10" db="EMBL/GenBank/DDBJ databases">
        <title>Sequencing the genomes of 1000 actinobacteria strains.</title>
        <authorList>
            <person name="Klenk H.-P."/>
        </authorList>
    </citation>
    <scope>NUCLEOTIDE SEQUENCE [LARGE SCALE GENOMIC DNA]</scope>
    <source>
        <strain evidence="2 3">DSM 43173</strain>
    </source>
</reference>
<feature type="chain" id="PRO_5045676005" description="TetR family transcriptional regulator" evidence="1">
    <location>
        <begin position="20"/>
        <end position="46"/>
    </location>
</feature>
<sequence length="46" mass="4748">MNRVAVPLTAALQGLTALALGGAMSAEQLEESLDETIAFILRGHAP</sequence>
<evidence type="ECO:0000313" key="3">
    <source>
        <dbReference type="Proteomes" id="UP000633509"/>
    </source>
</evidence>
<organism evidence="2 3">
    <name type="scientific">Nonomuraea angiospora</name>
    <dbReference type="NCBI Taxonomy" id="46172"/>
    <lineage>
        <taxon>Bacteria</taxon>
        <taxon>Bacillati</taxon>
        <taxon>Actinomycetota</taxon>
        <taxon>Actinomycetes</taxon>
        <taxon>Streptosporangiales</taxon>
        <taxon>Streptosporangiaceae</taxon>
        <taxon>Nonomuraea</taxon>
    </lineage>
</organism>
<dbReference type="EMBL" id="JADBEK010000001">
    <property type="protein sequence ID" value="MBE1591564.1"/>
    <property type="molecule type" value="Genomic_DNA"/>
</dbReference>
<dbReference type="RefSeq" id="WP_192791254.1">
    <property type="nucleotide sequence ID" value="NZ_JADBEK010000001.1"/>
</dbReference>
<comment type="caution">
    <text evidence="2">The sequence shown here is derived from an EMBL/GenBank/DDBJ whole genome shotgun (WGS) entry which is preliminary data.</text>
</comment>
<protein>
    <recommendedName>
        <fullName evidence="4">TetR family transcriptional regulator</fullName>
    </recommendedName>
</protein>
<proteinExistence type="predicted"/>
<evidence type="ECO:0000313" key="2">
    <source>
        <dbReference type="EMBL" id="MBE1591564.1"/>
    </source>
</evidence>